<keyword evidence="2" id="KW-1185">Reference proteome</keyword>
<reference evidence="1" key="1">
    <citation type="submission" date="2021-09" db="EMBL/GenBank/DDBJ databases">
        <title>The genome of Mauremys mutica provides insights into the evolution of semi-aquatic lifestyle.</title>
        <authorList>
            <person name="Gong S."/>
            <person name="Gao Y."/>
        </authorList>
    </citation>
    <scope>NUCLEOTIDE SEQUENCE</scope>
    <source>
        <strain evidence="1">MM-2020</strain>
        <tissue evidence="1">Muscle</tissue>
    </source>
</reference>
<dbReference type="AlphaFoldDB" id="A0A9D3WZG1"/>
<evidence type="ECO:0000313" key="1">
    <source>
        <dbReference type="EMBL" id="KAH1169825.1"/>
    </source>
</evidence>
<gene>
    <name evidence="1" type="ORF">KIL84_000810</name>
</gene>
<evidence type="ECO:0000313" key="2">
    <source>
        <dbReference type="Proteomes" id="UP000827986"/>
    </source>
</evidence>
<protein>
    <submittedName>
        <fullName evidence="1">Uncharacterized protein</fullName>
    </submittedName>
</protein>
<proteinExistence type="predicted"/>
<accession>A0A9D3WZG1</accession>
<dbReference type="EMBL" id="JAHDVG010000484">
    <property type="protein sequence ID" value="KAH1169825.1"/>
    <property type="molecule type" value="Genomic_DNA"/>
</dbReference>
<dbReference type="Proteomes" id="UP000827986">
    <property type="component" value="Unassembled WGS sequence"/>
</dbReference>
<organism evidence="1 2">
    <name type="scientific">Mauremys mutica</name>
    <name type="common">yellowpond turtle</name>
    <dbReference type="NCBI Taxonomy" id="74926"/>
    <lineage>
        <taxon>Eukaryota</taxon>
        <taxon>Metazoa</taxon>
        <taxon>Chordata</taxon>
        <taxon>Craniata</taxon>
        <taxon>Vertebrata</taxon>
        <taxon>Euteleostomi</taxon>
        <taxon>Archelosauria</taxon>
        <taxon>Testudinata</taxon>
        <taxon>Testudines</taxon>
        <taxon>Cryptodira</taxon>
        <taxon>Durocryptodira</taxon>
        <taxon>Testudinoidea</taxon>
        <taxon>Geoemydidae</taxon>
        <taxon>Geoemydinae</taxon>
        <taxon>Mauremys</taxon>
    </lineage>
</organism>
<sequence>METLKCKPDQGKAFELTSKWDSSNHFLTGGGFTHFANWRFIHRAQINCILLNGAVHHRNRDKRCRKCAYSNEPHVLYSFSFENRTPAFREGHACKLEKYAPLADILRTKGYEVQMDVLIIRALGTWDPCNVCVPRTSGIGRHYAQLMWRLMVSDTI</sequence>
<name>A0A9D3WZG1_9SAUR</name>
<comment type="caution">
    <text evidence="1">The sequence shown here is derived from an EMBL/GenBank/DDBJ whole genome shotgun (WGS) entry which is preliminary data.</text>
</comment>